<reference evidence="4" key="1">
    <citation type="journal article" date="2014" name="Nat. Commun.">
        <title>The rainbow trout genome provides novel insights into evolution after whole-genome duplication in vertebrates.</title>
        <authorList>
            <person name="Berthelot C."/>
            <person name="Brunet F."/>
            <person name="Chalopin D."/>
            <person name="Juanchich A."/>
            <person name="Bernard M."/>
            <person name="Noel B."/>
            <person name="Bento P."/>
            <person name="Da Silva C."/>
            <person name="Labadie K."/>
            <person name="Alberti A."/>
            <person name="Aury J.M."/>
            <person name="Louis A."/>
            <person name="Dehais P."/>
            <person name="Bardou P."/>
            <person name="Montfort J."/>
            <person name="Klopp C."/>
            <person name="Cabau C."/>
            <person name="Gaspin C."/>
            <person name="Thorgaard G.H."/>
            <person name="Boussaha M."/>
            <person name="Quillet E."/>
            <person name="Guyomard R."/>
            <person name="Galiana D."/>
            <person name="Bobe J."/>
            <person name="Volff J.N."/>
            <person name="Genet C."/>
            <person name="Wincker P."/>
            <person name="Jaillon O."/>
            <person name="Roest Crollius H."/>
            <person name="Guiguen Y."/>
        </authorList>
    </citation>
    <scope>NUCLEOTIDE SEQUENCE [LARGE SCALE GENOMIC DNA]</scope>
</reference>
<proteinExistence type="predicted"/>
<dbReference type="InterPro" id="IPR001245">
    <property type="entry name" value="Ser-Thr/Tyr_kinase_cat_dom"/>
</dbReference>
<dbReference type="STRING" id="8022.A0A060Z5C4"/>
<dbReference type="GO" id="GO:0043235">
    <property type="term" value="C:receptor complex"/>
    <property type="evidence" value="ECO:0007669"/>
    <property type="project" value="TreeGrafter"/>
</dbReference>
<sequence>MVHRDIAVRNVLVASADCVKLGDFGLSRYVEEEDYYKGVNTVPSGRIQTLSLYPHFVTFYSLILKRMK</sequence>
<evidence type="ECO:0000313" key="4">
    <source>
        <dbReference type="EMBL" id="CDQ99201.1"/>
    </source>
</evidence>
<protein>
    <recommendedName>
        <fullName evidence="3">Protein kinase domain-containing protein</fullName>
    </recommendedName>
</protein>
<dbReference type="GO" id="GO:0004714">
    <property type="term" value="F:transmembrane receptor protein tyrosine kinase activity"/>
    <property type="evidence" value="ECO:0007669"/>
    <property type="project" value="TreeGrafter"/>
</dbReference>
<name>A0A060Z5C4_ONCMY</name>
<reference evidence="4" key="2">
    <citation type="submission" date="2014-03" db="EMBL/GenBank/DDBJ databases">
        <authorList>
            <person name="Genoscope - CEA"/>
        </authorList>
    </citation>
    <scope>NUCLEOTIDE SEQUENCE</scope>
</reference>
<dbReference type="GO" id="GO:0007169">
    <property type="term" value="P:cell surface receptor protein tyrosine kinase signaling pathway"/>
    <property type="evidence" value="ECO:0007669"/>
    <property type="project" value="TreeGrafter"/>
</dbReference>
<dbReference type="GO" id="GO:0005886">
    <property type="term" value="C:plasma membrane"/>
    <property type="evidence" value="ECO:0007669"/>
    <property type="project" value="TreeGrafter"/>
</dbReference>
<dbReference type="Gene3D" id="1.10.510.10">
    <property type="entry name" value="Transferase(Phosphotransferase) domain 1"/>
    <property type="match status" value="1"/>
</dbReference>
<feature type="domain" description="Protein kinase" evidence="3">
    <location>
        <begin position="1"/>
        <end position="68"/>
    </location>
</feature>
<keyword evidence="2" id="KW-0067">ATP-binding</keyword>
<dbReference type="PROSITE" id="PS00109">
    <property type="entry name" value="PROTEIN_KINASE_TYR"/>
    <property type="match status" value="1"/>
</dbReference>
<dbReference type="InterPro" id="IPR008266">
    <property type="entry name" value="Tyr_kinase_AS"/>
</dbReference>
<keyword evidence="1" id="KW-0547">Nucleotide-binding</keyword>
<dbReference type="Pfam" id="PF07714">
    <property type="entry name" value="PK_Tyr_Ser-Thr"/>
    <property type="match status" value="1"/>
</dbReference>
<dbReference type="GO" id="GO:0005524">
    <property type="term" value="F:ATP binding"/>
    <property type="evidence" value="ECO:0007669"/>
    <property type="project" value="UniProtKB-KW"/>
</dbReference>
<accession>A0A060Z5C4</accession>
<dbReference type="AlphaFoldDB" id="A0A060Z5C4"/>
<dbReference type="Proteomes" id="UP000193380">
    <property type="component" value="Unassembled WGS sequence"/>
</dbReference>
<dbReference type="PROSITE" id="PS50011">
    <property type="entry name" value="PROTEIN_KINASE_DOM"/>
    <property type="match status" value="1"/>
</dbReference>
<dbReference type="PANTHER" id="PTHR24416">
    <property type="entry name" value="TYROSINE-PROTEIN KINASE RECEPTOR"/>
    <property type="match status" value="1"/>
</dbReference>
<evidence type="ECO:0000259" key="3">
    <source>
        <dbReference type="PROSITE" id="PS50011"/>
    </source>
</evidence>
<evidence type="ECO:0000313" key="5">
    <source>
        <dbReference type="Proteomes" id="UP000193380"/>
    </source>
</evidence>
<organism evidence="4 5">
    <name type="scientific">Oncorhynchus mykiss</name>
    <name type="common">Rainbow trout</name>
    <name type="synonym">Salmo gairdneri</name>
    <dbReference type="NCBI Taxonomy" id="8022"/>
    <lineage>
        <taxon>Eukaryota</taxon>
        <taxon>Metazoa</taxon>
        <taxon>Chordata</taxon>
        <taxon>Craniata</taxon>
        <taxon>Vertebrata</taxon>
        <taxon>Euteleostomi</taxon>
        <taxon>Actinopterygii</taxon>
        <taxon>Neopterygii</taxon>
        <taxon>Teleostei</taxon>
        <taxon>Protacanthopterygii</taxon>
        <taxon>Salmoniformes</taxon>
        <taxon>Salmonidae</taxon>
        <taxon>Salmoninae</taxon>
        <taxon>Oncorhynchus</taxon>
    </lineage>
</organism>
<dbReference type="EMBL" id="FR944240">
    <property type="protein sequence ID" value="CDQ99201.1"/>
    <property type="molecule type" value="Genomic_DNA"/>
</dbReference>
<gene>
    <name evidence="4" type="ORF">GSONMT00037604001</name>
</gene>
<dbReference type="InterPro" id="IPR011009">
    <property type="entry name" value="Kinase-like_dom_sf"/>
</dbReference>
<dbReference type="PaxDb" id="8022-A0A060Z5C4"/>
<dbReference type="PANTHER" id="PTHR24416:SF611">
    <property type="entry name" value="TYROSINE-PROTEIN KINASE TRANSMEMBRANE RECEPTOR ROR"/>
    <property type="match status" value="1"/>
</dbReference>
<evidence type="ECO:0000256" key="1">
    <source>
        <dbReference type="ARBA" id="ARBA00022741"/>
    </source>
</evidence>
<dbReference type="SUPFAM" id="SSF56112">
    <property type="entry name" value="Protein kinase-like (PK-like)"/>
    <property type="match status" value="1"/>
</dbReference>
<dbReference type="InterPro" id="IPR050122">
    <property type="entry name" value="RTK"/>
</dbReference>
<evidence type="ECO:0000256" key="2">
    <source>
        <dbReference type="ARBA" id="ARBA00022840"/>
    </source>
</evidence>
<dbReference type="InterPro" id="IPR000719">
    <property type="entry name" value="Prot_kinase_dom"/>
</dbReference>